<evidence type="ECO:0000259" key="1">
    <source>
        <dbReference type="PROSITE" id="PS51286"/>
    </source>
</evidence>
<dbReference type="Proteomes" id="UP000072904">
    <property type="component" value="Chromosome 13"/>
</dbReference>
<reference evidence="4 5" key="1">
    <citation type="journal article" date="2014" name="BMC Biol.">
        <title>A comprehensive evaluation of rodent malaria parasite genomes and gene expression.</title>
        <authorList>
            <person name="Otto T.D."/>
            <person name="Bohme U."/>
            <person name="Jackson A.P."/>
            <person name="Hunt M."/>
            <person name="Franke-Fayard B."/>
            <person name="Hoeijmakers W.A."/>
            <person name="Religa A.A."/>
            <person name="Robertson L."/>
            <person name="Sanders M."/>
            <person name="Ogun S.A."/>
            <person name="Cunningham D."/>
            <person name="Erhart A."/>
            <person name="Billker O."/>
            <person name="Khan S.M."/>
            <person name="Stunnenberg H.G."/>
            <person name="Langhorne J."/>
            <person name="Holder A.A."/>
            <person name="Waters A.P."/>
            <person name="Newbold C.I."/>
            <person name="Pain A."/>
            <person name="Berriman M."/>
            <person name="Janse C.J."/>
        </authorList>
    </citation>
    <scope>NUCLEOTIDE SEQUENCE [LARGE SCALE GENOMIC DNA]</scope>
    <source>
        <strain evidence="3 4">17X</strain>
        <strain evidence="2 5">YM</strain>
    </source>
</reference>
<protein>
    <submittedName>
        <fullName evidence="3">RAP protein, putative</fullName>
    </submittedName>
</protein>
<evidence type="ECO:0000313" key="3">
    <source>
        <dbReference type="EMBL" id="VTZ80770.1"/>
    </source>
</evidence>
<dbReference type="EMBL" id="LK934641">
    <property type="protein sequence ID" value="CDU20012.1"/>
    <property type="molecule type" value="Genomic_DNA"/>
</dbReference>
<dbReference type="InterPro" id="IPR013584">
    <property type="entry name" value="RAP"/>
</dbReference>
<organism evidence="3 4">
    <name type="scientific">Plasmodium yoelii</name>
    <dbReference type="NCBI Taxonomy" id="5861"/>
    <lineage>
        <taxon>Eukaryota</taxon>
        <taxon>Sar</taxon>
        <taxon>Alveolata</taxon>
        <taxon>Apicomplexa</taxon>
        <taxon>Aconoidasida</taxon>
        <taxon>Haemosporida</taxon>
        <taxon>Plasmodiidae</taxon>
        <taxon>Plasmodium</taxon>
        <taxon>Plasmodium (Vinckeia)</taxon>
    </lineage>
</organism>
<dbReference type="GeneID" id="3800251"/>
<dbReference type="AlphaFoldDB" id="A0A078KL23"/>
<dbReference type="VEuPathDB" id="PlasmoDB:PY07225"/>
<dbReference type="VEuPathDB" id="PlasmoDB:PYYM_1336200"/>
<dbReference type="RefSeq" id="XP_728042.2">
    <property type="nucleotide sequence ID" value="XM_722949.2"/>
</dbReference>
<reference evidence="2" key="3">
    <citation type="submission" date="2014-05" db="EMBL/GenBank/DDBJ databases">
        <authorList>
            <person name="Aslett A.Martin."/>
            <person name="De Silva Nishadi"/>
        </authorList>
    </citation>
    <scope>NUCLEOTIDE SEQUENCE</scope>
    <source>
        <strain evidence="2">YM</strain>
    </source>
</reference>
<evidence type="ECO:0000313" key="4">
    <source>
        <dbReference type="Proteomes" id="UP000072874"/>
    </source>
</evidence>
<evidence type="ECO:0000313" key="5">
    <source>
        <dbReference type="Proteomes" id="UP000072904"/>
    </source>
</evidence>
<dbReference type="VEuPathDB" id="PlasmoDB:PY17X_1339200"/>
<accession>A0A078KL23</accession>
<reference evidence="3" key="4">
    <citation type="submission" date="2019-05" db="EMBL/GenBank/DDBJ databases">
        <authorList>
            <consortium name="Pathogen Informatics"/>
        </authorList>
    </citation>
    <scope>NUCLEOTIDE SEQUENCE</scope>
    <source>
        <strain evidence="3">17X</strain>
    </source>
</reference>
<evidence type="ECO:0000313" key="2">
    <source>
        <dbReference type="EMBL" id="CDU20012.1"/>
    </source>
</evidence>
<dbReference type="PROSITE" id="PS51286">
    <property type="entry name" value="RAP"/>
    <property type="match status" value="1"/>
</dbReference>
<reference evidence="3" key="2">
    <citation type="submission" date="2014-05" db="EMBL/GenBank/DDBJ databases">
        <authorList>
            <person name="Aslett M.A."/>
            <person name="De Silva N."/>
        </authorList>
    </citation>
    <scope>NUCLEOTIDE SEQUENCE</scope>
    <source>
        <strain evidence="3">17X</strain>
    </source>
</reference>
<gene>
    <name evidence="3" type="ORF">PY17X_1339200</name>
    <name evidence="2" type="ORF">PYYM_1336200</name>
</gene>
<dbReference type="OMA" id="ICISSYK"/>
<dbReference type="VEuPathDB" id="PlasmoDB:Py17XNL_001303249"/>
<feature type="domain" description="RAP" evidence="1">
    <location>
        <begin position="448"/>
        <end position="503"/>
    </location>
</feature>
<proteinExistence type="predicted"/>
<dbReference type="KEGG" id="pyo:PY17X_1339200"/>
<dbReference type="VEuPathDB" id="PlasmoDB:PY06361"/>
<dbReference type="Proteomes" id="UP000072874">
    <property type="component" value="Chromosome 13"/>
</dbReference>
<dbReference type="EMBL" id="LM993667">
    <property type="protein sequence ID" value="VTZ80770.1"/>
    <property type="molecule type" value="Genomic_DNA"/>
</dbReference>
<dbReference type="OrthoDB" id="391503at2759"/>
<name>A0A078KL23_PLAYE</name>
<sequence length="513" mass="62097">MNRFFQTCIRRSFTSLKMELEKFEKVSHNFIECIETYKSEKDISIKSYKNYKNEIKESINKLLNNDILNNYEKKDFKMLFTYSIILSRRILIQKDHAKDLILSYISFIKNYNNLIFNDQNNIRKDEIENKNDLLLLFKFIYYLNIDYDNVIYNYIYSELSNLISLYSLEELVECIKFISSFKNKKWANQKMFSRCIDEVVNKFTTGTLSNSSICNTLTTIIKACSRLNYEITDIHILLDLFRDNYDKNNNKDMHMLIKIIYNLFISNYHNYKNTNQLIYLLKQEIMQNDKQTEYPTYNKYQYNDNVIIDNNFDLNEENATNNLNARISYDNINNIHQLYMKSKEKNDITTPNISISSINLYRLKFIDILIRSDNYLFNTFYLPNSNFFDFVKNLTMEGKTIRDTIFIKQAQFFIKENGYKITNTHTSIYPIYALIGFKNIYVEFVHNICVNKKMKENLNKFHKHHLNYKLRNLKFLGWNPIILYEHEWKKLRNYNEKFEYIKKKFKSIHNHMQ</sequence>